<sequence length="198" mass="22658">MRSLRSTVKEKFRQHILIPLTESHAPIGEAALGSAVGMFMGMTPTVGVQMWMVLSTWLVFKYVLRVRFDLMIGTAMVWLSNPVTMGPLYYGFLVTGAWFFKLIGTGEVMLSYTDFSERLAAIDGSATLSLQEKFMEGVHFLIFELGYPMVIGSLFWATPLAILSYYFTYKYLRLYRMKKAANLGLSYEAWREKFEKKS</sequence>
<feature type="transmembrane region" description="Helical" evidence="1">
    <location>
        <begin position="145"/>
        <end position="169"/>
    </location>
</feature>
<accession>A0A1F6H2Y7</accession>
<feature type="transmembrane region" description="Helical" evidence="1">
    <location>
        <begin position="76"/>
        <end position="100"/>
    </location>
</feature>
<dbReference type="EMBL" id="MFNF01000001">
    <property type="protein sequence ID" value="OGH04725.1"/>
    <property type="molecule type" value="Genomic_DNA"/>
</dbReference>
<protein>
    <recommendedName>
        <fullName evidence="2">DUF2062 domain-containing protein</fullName>
    </recommendedName>
</protein>
<dbReference type="Pfam" id="PF09835">
    <property type="entry name" value="DUF2062"/>
    <property type="match status" value="1"/>
</dbReference>
<dbReference type="Proteomes" id="UP000177583">
    <property type="component" value="Unassembled WGS sequence"/>
</dbReference>
<comment type="caution">
    <text evidence="3">The sequence shown here is derived from an EMBL/GenBank/DDBJ whole genome shotgun (WGS) entry which is preliminary data.</text>
</comment>
<evidence type="ECO:0000313" key="3">
    <source>
        <dbReference type="EMBL" id="OGH04725.1"/>
    </source>
</evidence>
<dbReference type="AlphaFoldDB" id="A0A1F6H2Y7"/>
<organism evidence="3 4">
    <name type="scientific">Candidatus Lambdaproteobacteria bacterium RIFOXYD2_FULL_56_26</name>
    <dbReference type="NCBI Taxonomy" id="1817773"/>
    <lineage>
        <taxon>Bacteria</taxon>
        <taxon>Pseudomonadati</taxon>
        <taxon>Pseudomonadota</taxon>
        <taxon>Candidatus Lambdaproteobacteria</taxon>
    </lineage>
</organism>
<gene>
    <name evidence="3" type="ORF">A2557_06985</name>
</gene>
<evidence type="ECO:0000259" key="2">
    <source>
        <dbReference type="Pfam" id="PF09835"/>
    </source>
</evidence>
<keyword evidence="1" id="KW-0472">Membrane</keyword>
<keyword evidence="1" id="KW-0812">Transmembrane</keyword>
<dbReference type="InterPro" id="IPR018639">
    <property type="entry name" value="DUF2062"/>
</dbReference>
<reference evidence="3 4" key="1">
    <citation type="journal article" date="2016" name="Nat. Commun.">
        <title>Thousands of microbial genomes shed light on interconnected biogeochemical processes in an aquifer system.</title>
        <authorList>
            <person name="Anantharaman K."/>
            <person name="Brown C.T."/>
            <person name="Hug L.A."/>
            <person name="Sharon I."/>
            <person name="Castelle C.J."/>
            <person name="Probst A.J."/>
            <person name="Thomas B.C."/>
            <person name="Singh A."/>
            <person name="Wilkins M.J."/>
            <person name="Karaoz U."/>
            <person name="Brodie E.L."/>
            <person name="Williams K.H."/>
            <person name="Hubbard S.S."/>
            <person name="Banfield J.F."/>
        </authorList>
    </citation>
    <scope>NUCLEOTIDE SEQUENCE [LARGE SCALE GENOMIC DNA]</scope>
</reference>
<keyword evidence="1" id="KW-1133">Transmembrane helix</keyword>
<dbReference type="PANTHER" id="PTHR40547:SF1">
    <property type="entry name" value="SLL0298 PROTEIN"/>
    <property type="match status" value="1"/>
</dbReference>
<dbReference type="PANTHER" id="PTHR40547">
    <property type="entry name" value="SLL0298 PROTEIN"/>
    <property type="match status" value="1"/>
</dbReference>
<evidence type="ECO:0000313" key="4">
    <source>
        <dbReference type="Proteomes" id="UP000177583"/>
    </source>
</evidence>
<name>A0A1F6H2Y7_9PROT</name>
<proteinExistence type="predicted"/>
<feature type="transmembrane region" description="Helical" evidence="1">
    <location>
        <begin position="46"/>
        <end position="64"/>
    </location>
</feature>
<feature type="domain" description="DUF2062" evidence="2">
    <location>
        <begin position="16"/>
        <end position="179"/>
    </location>
</feature>
<evidence type="ECO:0000256" key="1">
    <source>
        <dbReference type="SAM" id="Phobius"/>
    </source>
</evidence>